<protein>
    <submittedName>
        <fullName evidence="1">Uncharacterized protein</fullName>
    </submittedName>
</protein>
<evidence type="ECO:0000313" key="2">
    <source>
        <dbReference type="Proteomes" id="UP000075320"/>
    </source>
</evidence>
<dbReference type="Proteomes" id="UP000075320">
    <property type="component" value="Unassembled WGS sequence"/>
</dbReference>
<reference evidence="1 2" key="1">
    <citation type="submission" date="2016-03" db="EMBL/GenBank/DDBJ databases">
        <authorList>
            <person name="Ploux O."/>
        </authorList>
    </citation>
    <scope>NUCLEOTIDE SEQUENCE [LARGE SCALE GENOMIC DNA]</scope>
    <source>
        <strain evidence="1 2">R0</strain>
    </source>
</reference>
<dbReference type="AlphaFoldDB" id="A0A150WJE6"/>
<gene>
    <name evidence="1" type="ORF">AZI86_13440</name>
</gene>
<evidence type="ECO:0000313" key="1">
    <source>
        <dbReference type="EMBL" id="KYG63820.1"/>
    </source>
</evidence>
<accession>A0A150WJE6</accession>
<keyword evidence="2" id="KW-1185">Reference proteome</keyword>
<organism evidence="1 2">
    <name type="scientific">Bdellovibrio bacteriovorus</name>
    <dbReference type="NCBI Taxonomy" id="959"/>
    <lineage>
        <taxon>Bacteria</taxon>
        <taxon>Pseudomonadati</taxon>
        <taxon>Bdellovibrionota</taxon>
        <taxon>Bdellovibrionia</taxon>
        <taxon>Bdellovibrionales</taxon>
        <taxon>Pseudobdellovibrionaceae</taxon>
        <taxon>Bdellovibrio</taxon>
    </lineage>
</organism>
<comment type="caution">
    <text evidence="1">The sequence shown here is derived from an EMBL/GenBank/DDBJ whole genome shotgun (WGS) entry which is preliminary data.</text>
</comment>
<proteinExistence type="predicted"/>
<sequence length="160" mass="17932">MGGIEYSFLTSPNQGSSDPKYSDALRIGLFSDRGLPFGMSFDFGFLNKEKQRYTRFGVFNFGKQPTISVESPLGFYYRAELLSFNWKEGGSFHYSPGLELGVTFPLSAQYGIGLFSKLTLEPRTNGDNNPWGQEDGPKGIFWLGINLLQMNHYRATASPE</sequence>
<dbReference type="EMBL" id="LUKE01000003">
    <property type="protein sequence ID" value="KYG63820.1"/>
    <property type="molecule type" value="Genomic_DNA"/>
</dbReference>
<name>A0A150WJE6_BDEBC</name>